<protein>
    <recommendedName>
        <fullName evidence="2">Outer membrane protein beta-barrel domain-containing protein</fullName>
    </recommendedName>
</protein>
<proteinExistence type="predicted"/>
<keyword evidence="4" id="KW-1185">Reference proteome</keyword>
<keyword evidence="1" id="KW-0732">Signal</keyword>
<dbReference type="OrthoDB" id="947434at2"/>
<dbReference type="Pfam" id="PF13568">
    <property type="entry name" value="OMP_b-brl_2"/>
    <property type="match status" value="1"/>
</dbReference>
<evidence type="ECO:0000256" key="1">
    <source>
        <dbReference type="SAM" id="SignalP"/>
    </source>
</evidence>
<comment type="caution">
    <text evidence="3">The sequence shown here is derived from an EMBL/GenBank/DDBJ whole genome shotgun (WGS) entry which is preliminary data.</text>
</comment>
<dbReference type="InterPro" id="IPR025665">
    <property type="entry name" value="Beta-barrel_OMP_2"/>
</dbReference>
<dbReference type="EMBL" id="AAOG01000001">
    <property type="protein sequence ID" value="EAR13607.1"/>
    <property type="molecule type" value="Genomic_DNA"/>
</dbReference>
<dbReference type="HOGENOM" id="CLU_082049_4_1_10"/>
<evidence type="ECO:0000313" key="3">
    <source>
        <dbReference type="EMBL" id="EAR13607.1"/>
    </source>
</evidence>
<dbReference type="AlphaFoldDB" id="A4BXB6"/>
<dbReference type="Proteomes" id="UP000003053">
    <property type="component" value="Unassembled WGS sequence"/>
</dbReference>
<feature type="domain" description="Outer membrane protein beta-barrel" evidence="2">
    <location>
        <begin position="29"/>
        <end position="184"/>
    </location>
</feature>
<evidence type="ECO:0000259" key="2">
    <source>
        <dbReference type="Pfam" id="PF13568"/>
    </source>
</evidence>
<feature type="signal peptide" evidence="1">
    <location>
        <begin position="1"/>
        <end position="30"/>
    </location>
</feature>
<organism evidence="3 4">
    <name type="scientific">Polaribacter irgensii 23-P</name>
    <dbReference type="NCBI Taxonomy" id="313594"/>
    <lineage>
        <taxon>Bacteria</taxon>
        <taxon>Pseudomonadati</taxon>
        <taxon>Bacteroidota</taxon>
        <taxon>Flavobacteriia</taxon>
        <taxon>Flavobacteriales</taxon>
        <taxon>Flavobacteriaceae</taxon>
    </lineage>
</organism>
<feature type="chain" id="PRO_5002666802" description="Outer membrane protein beta-barrel domain-containing protein" evidence="1">
    <location>
        <begin position="31"/>
        <end position="205"/>
    </location>
</feature>
<evidence type="ECO:0000313" key="4">
    <source>
        <dbReference type="Proteomes" id="UP000003053"/>
    </source>
</evidence>
<gene>
    <name evidence="3" type="ORF">PI23P_03897</name>
</gene>
<dbReference type="eggNOG" id="COG3637">
    <property type="taxonomic scope" value="Bacteria"/>
</dbReference>
<dbReference type="STRING" id="313594.PI23P_03897"/>
<sequence length="205" mass="23010">MEDDNFKTQKMKKVYILAIMMLISSTLLNAQNQKNKATAGIKGGYNLSSVLIDGASQTTKLHGFHIGVYGESYIGKYFSIQPEILYSQQGYKVTDEDGIFTQKIDYLNIPLMFKFYPVKSFFLEAGPQVGFSISHKETYDSGRLFGDTSKELEPSSFDWGANVGAGFKSDAGLTIGARYHLGQKDIYDDNKPKNEVWQLYVGFEL</sequence>
<name>A4BXB6_9FLAO</name>
<reference evidence="3 4" key="1">
    <citation type="submission" date="2006-02" db="EMBL/GenBank/DDBJ databases">
        <authorList>
            <person name="Murray A."/>
            <person name="Staley J."/>
            <person name="Ferriera S."/>
            <person name="Johnson J."/>
            <person name="Kravitz S."/>
            <person name="Halpern A."/>
            <person name="Remington K."/>
            <person name="Beeson K."/>
            <person name="Tran B."/>
            <person name="Rogers Y.-H."/>
            <person name="Friedman R."/>
            <person name="Venter J.C."/>
        </authorList>
    </citation>
    <scope>NUCLEOTIDE SEQUENCE [LARGE SCALE GENOMIC DNA]</scope>
    <source>
        <strain evidence="3 4">23-P</strain>
    </source>
</reference>
<accession>A4BXB6</accession>